<dbReference type="RefSeq" id="WP_153184721.1">
    <property type="nucleotide sequence ID" value="NZ_PELN01000223.1"/>
</dbReference>
<protein>
    <submittedName>
        <fullName evidence="2">IS481 family transposase</fullName>
    </submittedName>
</protein>
<proteinExistence type="predicted"/>
<comment type="caution">
    <text evidence="2">The sequence shown here is derived from an EMBL/GenBank/DDBJ whole genome shotgun (WGS) entry which is preliminary data.</text>
</comment>
<dbReference type="AlphaFoldDB" id="A0A430R696"/>
<organism evidence="2 3">
    <name type="scientific">Thermus scotoductus</name>
    <dbReference type="NCBI Taxonomy" id="37636"/>
    <lineage>
        <taxon>Bacteria</taxon>
        <taxon>Thermotogati</taxon>
        <taxon>Deinococcota</taxon>
        <taxon>Deinococci</taxon>
        <taxon>Thermales</taxon>
        <taxon>Thermaceae</taxon>
        <taxon>Thermus</taxon>
    </lineage>
</organism>
<evidence type="ECO:0000313" key="3">
    <source>
        <dbReference type="Proteomes" id="UP000286910"/>
    </source>
</evidence>
<feature type="non-terminal residue" evidence="2">
    <location>
        <position position="96"/>
    </location>
</feature>
<dbReference type="Proteomes" id="UP000286910">
    <property type="component" value="Unassembled WGS sequence"/>
</dbReference>
<gene>
    <name evidence="2" type="ORF">CSW45_07590</name>
</gene>
<name>A0A430R696_THESC</name>
<dbReference type="SUPFAM" id="SSF48295">
    <property type="entry name" value="TrpR-like"/>
    <property type="match status" value="1"/>
</dbReference>
<feature type="domain" description="Insertion element IS150 protein InsJ-like helix-turn-helix" evidence="1">
    <location>
        <begin position="15"/>
        <end position="66"/>
    </location>
</feature>
<dbReference type="EMBL" id="PELR01000224">
    <property type="protein sequence ID" value="RTH02853.1"/>
    <property type="molecule type" value="Genomic_DNA"/>
</dbReference>
<evidence type="ECO:0000313" key="2">
    <source>
        <dbReference type="EMBL" id="RTH02853.1"/>
    </source>
</evidence>
<sequence length="96" mass="11340">MAGAGDPLVQERLRKLKQVEAFRKHGVSWPEIQALVGISRATYHRWRSRLKDEGLKGLLPKPKRPKRLRRKVHWTSELLIATEDLRRQNPTWGRWP</sequence>
<dbReference type="InterPro" id="IPR010921">
    <property type="entry name" value="Trp_repressor/repl_initiator"/>
</dbReference>
<dbReference type="Pfam" id="PF13518">
    <property type="entry name" value="HTH_28"/>
    <property type="match status" value="1"/>
</dbReference>
<dbReference type="InterPro" id="IPR055247">
    <property type="entry name" value="InsJ-like_HTH"/>
</dbReference>
<accession>A0A430R696</accession>
<dbReference type="GO" id="GO:0043565">
    <property type="term" value="F:sequence-specific DNA binding"/>
    <property type="evidence" value="ECO:0007669"/>
    <property type="project" value="InterPro"/>
</dbReference>
<evidence type="ECO:0000259" key="1">
    <source>
        <dbReference type="Pfam" id="PF13518"/>
    </source>
</evidence>
<reference evidence="2 3" key="1">
    <citation type="journal article" date="2019" name="Extremophiles">
        <title>Biogeography of thermophiles and predominance of Thermus scotoductus in domestic water heaters.</title>
        <authorList>
            <person name="Wilpiszeski R.L."/>
            <person name="Zhang Z."/>
            <person name="House C.H."/>
        </authorList>
    </citation>
    <scope>NUCLEOTIDE SEQUENCE [LARGE SCALE GENOMIC DNA]</scope>
    <source>
        <strain evidence="2 3">32_S32</strain>
    </source>
</reference>